<dbReference type="SUPFAM" id="SSF102114">
    <property type="entry name" value="Radical SAM enzymes"/>
    <property type="match status" value="1"/>
</dbReference>
<dbReference type="RefSeq" id="WP_133588131.1">
    <property type="nucleotide sequence ID" value="NZ_CP037953.1"/>
</dbReference>
<keyword evidence="5 10" id="KW-0949">S-adenosyl-L-methionine</keyword>
<dbReference type="Pfam" id="PF06969">
    <property type="entry name" value="HemN_C"/>
    <property type="match status" value="1"/>
</dbReference>
<dbReference type="InterPro" id="IPR010723">
    <property type="entry name" value="HemN_C"/>
</dbReference>
<dbReference type="EMBL" id="SNYM01000003">
    <property type="protein sequence ID" value="TDQ49640.1"/>
    <property type="molecule type" value="Genomic_DNA"/>
</dbReference>
<keyword evidence="8 10" id="KW-0411">Iron-sulfur</keyword>
<reference evidence="12 13" key="1">
    <citation type="submission" date="2019-03" db="EMBL/GenBank/DDBJ databases">
        <title>Genomic Encyclopedia of Type Strains, Phase IV (KMG-IV): sequencing the most valuable type-strain genomes for metagenomic binning, comparative biology and taxonomic classification.</title>
        <authorList>
            <person name="Goeker M."/>
        </authorList>
    </citation>
    <scope>NUCLEOTIDE SEQUENCE [LARGE SCALE GENOMIC DNA]</scope>
    <source>
        <strain evidence="12 13">DSM 103792</strain>
    </source>
</reference>
<dbReference type="SFLD" id="SFLDS00029">
    <property type="entry name" value="Radical_SAM"/>
    <property type="match status" value="1"/>
</dbReference>
<dbReference type="Proteomes" id="UP000295375">
    <property type="component" value="Unassembled WGS sequence"/>
</dbReference>
<gene>
    <name evidence="12" type="ORF">EV696_1036</name>
</gene>
<dbReference type="GO" id="GO:0004109">
    <property type="term" value="F:coproporphyrinogen oxidase activity"/>
    <property type="evidence" value="ECO:0007669"/>
    <property type="project" value="InterPro"/>
</dbReference>
<dbReference type="CDD" id="cd01335">
    <property type="entry name" value="Radical_SAM"/>
    <property type="match status" value="1"/>
</dbReference>
<comment type="caution">
    <text evidence="12">The sequence shown here is derived from an EMBL/GenBank/DDBJ whole genome shotgun (WGS) entry which is preliminary data.</text>
</comment>
<dbReference type="PROSITE" id="PS51918">
    <property type="entry name" value="RADICAL_SAM"/>
    <property type="match status" value="1"/>
</dbReference>
<dbReference type="Pfam" id="PF04055">
    <property type="entry name" value="Radical_SAM"/>
    <property type="match status" value="1"/>
</dbReference>
<dbReference type="InterPro" id="IPR006638">
    <property type="entry name" value="Elp3/MiaA/NifB-like_rSAM"/>
</dbReference>
<protein>
    <recommendedName>
        <fullName evidence="3 10">Heme chaperone HemW</fullName>
    </recommendedName>
</protein>
<feature type="domain" description="Radical SAM core" evidence="11">
    <location>
        <begin position="5"/>
        <end position="238"/>
    </location>
</feature>
<keyword evidence="13" id="KW-1185">Reference proteome</keyword>
<dbReference type="SMART" id="SM00729">
    <property type="entry name" value="Elp3"/>
    <property type="match status" value="1"/>
</dbReference>
<dbReference type="GO" id="GO:0005737">
    <property type="term" value="C:cytoplasm"/>
    <property type="evidence" value="ECO:0007669"/>
    <property type="project" value="UniProtKB-SubCell"/>
</dbReference>
<evidence type="ECO:0000256" key="1">
    <source>
        <dbReference type="ARBA" id="ARBA00001966"/>
    </source>
</evidence>
<dbReference type="SFLD" id="SFLDG01065">
    <property type="entry name" value="anaerobic_coproporphyrinogen-I"/>
    <property type="match status" value="1"/>
</dbReference>
<evidence type="ECO:0000256" key="2">
    <source>
        <dbReference type="ARBA" id="ARBA00006100"/>
    </source>
</evidence>
<evidence type="ECO:0000256" key="4">
    <source>
        <dbReference type="ARBA" id="ARBA00022617"/>
    </source>
</evidence>
<dbReference type="SFLD" id="SFLDF00288">
    <property type="entry name" value="HemN-like__clustered_with_nucl"/>
    <property type="match status" value="1"/>
</dbReference>
<comment type="cofactor">
    <cofactor evidence="1">
        <name>[4Fe-4S] cluster</name>
        <dbReference type="ChEBI" id="CHEBI:49883"/>
    </cofactor>
</comment>
<evidence type="ECO:0000256" key="6">
    <source>
        <dbReference type="ARBA" id="ARBA00022723"/>
    </source>
</evidence>
<evidence type="ECO:0000256" key="10">
    <source>
        <dbReference type="RuleBase" id="RU364116"/>
    </source>
</evidence>
<keyword evidence="7 10" id="KW-0408">Iron</keyword>
<dbReference type="InterPro" id="IPR007197">
    <property type="entry name" value="rSAM"/>
</dbReference>
<keyword evidence="9 10" id="KW-0143">Chaperone</keyword>
<dbReference type="InterPro" id="IPR034505">
    <property type="entry name" value="Coproporphyrinogen-III_oxidase"/>
</dbReference>
<comment type="similarity">
    <text evidence="2">Belongs to the anaerobic coproporphyrinogen-III oxidase family. HemW subfamily.</text>
</comment>
<keyword evidence="10" id="KW-0004">4Fe-4S</keyword>
<evidence type="ECO:0000313" key="12">
    <source>
        <dbReference type="EMBL" id="TDQ49640.1"/>
    </source>
</evidence>
<keyword evidence="10" id="KW-0963">Cytoplasm</keyword>
<dbReference type="AlphaFoldDB" id="A0A4R6UQW3"/>
<dbReference type="PANTHER" id="PTHR13932:SF5">
    <property type="entry name" value="RADICAL S-ADENOSYL METHIONINE DOMAIN-CONTAINING PROTEIN 1, MITOCHONDRIAL"/>
    <property type="match status" value="1"/>
</dbReference>
<dbReference type="InterPro" id="IPR013785">
    <property type="entry name" value="Aldolase_TIM"/>
</dbReference>
<evidence type="ECO:0000256" key="3">
    <source>
        <dbReference type="ARBA" id="ARBA00017228"/>
    </source>
</evidence>
<keyword evidence="4 10" id="KW-0349">Heme</keyword>
<evidence type="ECO:0000256" key="9">
    <source>
        <dbReference type="ARBA" id="ARBA00023186"/>
    </source>
</evidence>
<evidence type="ECO:0000256" key="7">
    <source>
        <dbReference type="ARBA" id="ARBA00023004"/>
    </source>
</evidence>
<dbReference type="GO" id="GO:0046872">
    <property type="term" value="F:metal ion binding"/>
    <property type="evidence" value="ECO:0007669"/>
    <property type="project" value="UniProtKB-UniRule"/>
</dbReference>
<dbReference type="Gene3D" id="3.20.20.70">
    <property type="entry name" value="Aldolase class I"/>
    <property type="match status" value="1"/>
</dbReference>
<proteinExistence type="inferred from homology"/>
<dbReference type="OrthoDB" id="9808022at2"/>
<dbReference type="InterPro" id="IPR004559">
    <property type="entry name" value="HemW-like"/>
</dbReference>
<sequence>MYQQFDSPLPLSLYVHIPWCVRKCPYCDFNSHEAKNDIPEAQYLDALLLDLQQDLPRVWGRRLQSIFIGGGTPSLFSAEGIDRLLSGIRALLPFMGDIEITMEANPGTAEAQKFKGFREAGVNRLSIGVQSFAEVQLQALGRIHGEVEARRAIEWARAAGFDNFNIDLMHGLPGQTVAQAMRDLEIAVAMQPTHISWYQLTIEPNTRFAFDPPVLPEDDVLADIQEQGHQFLHAHGFPRYEVSAYASAARRSQHNLNYWQFGDYLGIGAGAHGKITDMQAQKVYRTHKHRHPKAYLKGEGFVAGEEPIGAEDMPFEFFMNALRLVDGVPAAFYPQRTGLRLEPLQPLIRELRQQQLLHDDADTLAPTELGMRYLNSVLQKFLPDSLKQHGVRNIIPIQAG</sequence>
<comment type="function">
    <text evidence="10">Probably acts as a heme chaperone, transferring heme to an unknown acceptor. Binds one molecule of heme per monomer, possibly covalently. Binds 1 [4Fe-4S] cluster. The cluster is coordinated with 3 cysteines and an exchangeable S-adenosyl-L-methionine.</text>
</comment>
<keyword evidence="6 10" id="KW-0479">Metal-binding</keyword>
<dbReference type="PANTHER" id="PTHR13932">
    <property type="entry name" value="COPROPORPHYRINIGEN III OXIDASE"/>
    <property type="match status" value="1"/>
</dbReference>
<evidence type="ECO:0000256" key="8">
    <source>
        <dbReference type="ARBA" id="ARBA00023014"/>
    </source>
</evidence>
<dbReference type="InterPro" id="IPR058240">
    <property type="entry name" value="rSAM_sf"/>
</dbReference>
<name>A0A4R6UQW3_9GAMM</name>
<organism evidence="12 13">
    <name type="scientific">Permianibacter aggregans</name>
    <dbReference type="NCBI Taxonomy" id="1510150"/>
    <lineage>
        <taxon>Bacteria</taxon>
        <taxon>Pseudomonadati</taxon>
        <taxon>Pseudomonadota</taxon>
        <taxon>Gammaproteobacteria</taxon>
        <taxon>Pseudomonadales</taxon>
        <taxon>Pseudomonadaceae</taxon>
        <taxon>Permianibacter</taxon>
    </lineage>
</organism>
<comment type="subcellular location">
    <subcellularLocation>
        <location evidence="10">Cytoplasm</location>
    </subcellularLocation>
</comment>
<evidence type="ECO:0000313" key="13">
    <source>
        <dbReference type="Proteomes" id="UP000295375"/>
    </source>
</evidence>
<accession>A0A4R6UQW3</accession>
<dbReference type="GO" id="GO:0006779">
    <property type="term" value="P:porphyrin-containing compound biosynthetic process"/>
    <property type="evidence" value="ECO:0007669"/>
    <property type="project" value="InterPro"/>
</dbReference>
<dbReference type="GO" id="GO:0051539">
    <property type="term" value="F:4 iron, 4 sulfur cluster binding"/>
    <property type="evidence" value="ECO:0007669"/>
    <property type="project" value="UniProtKB-UniRule"/>
</dbReference>
<dbReference type="NCBIfam" id="TIGR00539">
    <property type="entry name" value="hemN_rel"/>
    <property type="match status" value="1"/>
</dbReference>
<evidence type="ECO:0000259" key="11">
    <source>
        <dbReference type="PROSITE" id="PS51918"/>
    </source>
</evidence>
<dbReference type="SFLD" id="SFLDF00562">
    <property type="entry name" value="HemN-like__clustered_with_heat"/>
    <property type="match status" value="1"/>
</dbReference>
<evidence type="ECO:0000256" key="5">
    <source>
        <dbReference type="ARBA" id="ARBA00022691"/>
    </source>
</evidence>